<feature type="transmembrane region" description="Helical" evidence="1">
    <location>
        <begin position="132"/>
        <end position="151"/>
    </location>
</feature>
<keyword evidence="1" id="KW-1133">Transmembrane helix</keyword>
<feature type="transmembrane region" description="Helical" evidence="1">
    <location>
        <begin position="342"/>
        <end position="365"/>
    </location>
</feature>
<reference evidence="2 3" key="1">
    <citation type="submission" date="2024-04" db="EMBL/GenBank/DDBJ databases">
        <title>Human intestinal bacterial collection.</title>
        <authorList>
            <person name="Pauvert C."/>
            <person name="Hitch T.C.A."/>
            <person name="Clavel T."/>
        </authorList>
    </citation>
    <scope>NUCLEOTIDE SEQUENCE [LARGE SCALE GENOMIC DNA]</scope>
    <source>
        <strain evidence="2 3">CLA-AA-H197</strain>
    </source>
</reference>
<sequence length="823" mass="89894">MICQFKKNLIAWLLWFLLPIAMLCAAAAACGIYPFGAESFLAEDLRYQYVDFFAWFKRVLAGQESVFYSTACGLGANTWGLYSYYLASPFNLLLLLFDQEHLTLFVFVADALKLGCMQLAAMFYLRRRFGAGRGWSGVLALGYTWCLWTATNLRNPMWLDALILLPLLMWAVWELVRRGRWLPLCLLTAADVVCCWYTAYMTVLFLILVAILEWWCAGCCDGSGERAPLWRLALRFARPMLLALVLCAWTFVPTVMAMLESGGVEETSLLGIIQSILGAGSLRKMVSRLFTTTPGCLLRGLVPALYDSMRPVPQFYCGLVSLGCLLGFFASRRVEVRAKRGLGVLIIVMLMSIILSPLQAIWCGFRAPTGFFSRVCIFVAPVVMWSAGWFWRTLAHEAGEPTKLGRIVRSRWGVVGCCALVACDLALGAVLAWPTVYCSYTQEFHDSYVSQASQQLDDLCRRDSGMWRADRTFTRAALAALNDEMGRGYMGLSSYSSAHNQDALDFLSALGYSRPGQISVRYSQPILASDALLGVKYVCSWQSIAGERPLGDIATVAGGSTYENPYALGLGYQVSNDAVNAKLEGENPFERQNRFASALCGHEVNLFVPAQVDEVATDAGSYAWDVSVPAGCLGYAYADVPAGYSDGVLFGVDGQVQQDGWQFQQGARPFDCVEGADGGTHRVTMASNPKSRKPVPADLVKCTFYCLDLSVLQQVTSELAGHQATFDSFSGSGISGSVTVDSDGWLMVSVPHEAGWTVTVNGAQVETCGAFGDALTLVPVTAGQNSFEMTFVSPGLVPGCAVSAAGVAGLCAWAFWRRRRPGR</sequence>
<organism evidence="2 3">
    <name type="scientific">Paratractidigestivibacter faecalis</name>
    <dbReference type="NCBI Taxonomy" id="2292441"/>
    <lineage>
        <taxon>Bacteria</taxon>
        <taxon>Bacillati</taxon>
        <taxon>Actinomycetota</taxon>
        <taxon>Coriobacteriia</taxon>
        <taxon>Coriobacteriales</taxon>
        <taxon>Atopobiaceae</taxon>
        <taxon>Paratractidigestivibacter</taxon>
    </lineage>
</organism>
<feature type="transmembrane region" description="Helical" evidence="1">
    <location>
        <begin position="795"/>
        <end position="816"/>
    </location>
</feature>
<keyword evidence="1" id="KW-0472">Membrane</keyword>
<protein>
    <submittedName>
        <fullName evidence="2">YfhO family protein</fullName>
    </submittedName>
</protein>
<dbReference type="Proteomes" id="UP001478817">
    <property type="component" value="Unassembled WGS sequence"/>
</dbReference>
<evidence type="ECO:0000256" key="1">
    <source>
        <dbReference type="SAM" id="Phobius"/>
    </source>
</evidence>
<comment type="caution">
    <text evidence="2">The sequence shown here is derived from an EMBL/GenBank/DDBJ whole genome shotgun (WGS) entry which is preliminary data.</text>
</comment>
<proteinExistence type="predicted"/>
<feature type="transmembrane region" description="Helical" evidence="1">
    <location>
        <begin position="412"/>
        <end position="433"/>
    </location>
</feature>
<dbReference type="EMBL" id="JBBNGS010000006">
    <property type="protein sequence ID" value="MEQ2637519.1"/>
    <property type="molecule type" value="Genomic_DNA"/>
</dbReference>
<feature type="transmembrane region" description="Helical" evidence="1">
    <location>
        <begin position="102"/>
        <end position="125"/>
    </location>
</feature>
<keyword evidence="3" id="KW-1185">Reference proteome</keyword>
<dbReference type="RefSeq" id="WP_349182047.1">
    <property type="nucleotide sequence ID" value="NZ_JBBNGS010000006.1"/>
</dbReference>
<dbReference type="Pfam" id="PF09586">
    <property type="entry name" value="YfhO"/>
    <property type="match status" value="3"/>
</dbReference>
<feature type="transmembrane region" description="Helical" evidence="1">
    <location>
        <begin position="12"/>
        <end position="35"/>
    </location>
</feature>
<gene>
    <name evidence="2" type="ORF">AAAT05_04090</name>
</gene>
<accession>A0ABV1IFV0</accession>
<dbReference type="PANTHER" id="PTHR38454:SF1">
    <property type="entry name" value="INTEGRAL MEMBRANE PROTEIN"/>
    <property type="match status" value="1"/>
</dbReference>
<feature type="transmembrane region" description="Helical" evidence="1">
    <location>
        <begin position="205"/>
        <end position="224"/>
    </location>
</feature>
<feature type="transmembrane region" description="Helical" evidence="1">
    <location>
        <begin position="313"/>
        <end position="330"/>
    </location>
</feature>
<evidence type="ECO:0000313" key="2">
    <source>
        <dbReference type="EMBL" id="MEQ2637519.1"/>
    </source>
</evidence>
<feature type="transmembrane region" description="Helical" evidence="1">
    <location>
        <begin position="157"/>
        <end position="176"/>
    </location>
</feature>
<dbReference type="PANTHER" id="PTHR38454">
    <property type="entry name" value="INTEGRAL MEMBRANE PROTEIN-RELATED"/>
    <property type="match status" value="1"/>
</dbReference>
<evidence type="ECO:0000313" key="3">
    <source>
        <dbReference type="Proteomes" id="UP001478817"/>
    </source>
</evidence>
<feature type="transmembrane region" description="Helical" evidence="1">
    <location>
        <begin position="371"/>
        <end position="391"/>
    </location>
</feature>
<dbReference type="PROSITE" id="PS51257">
    <property type="entry name" value="PROKAR_LIPOPROTEIN"/>
    <property type="match status" value="1"/>
</dbReference>
<name>A0ABV1IFV0_9ACTN</name>
<feature type="transmembrane region" description="Helical" evidence="1">
    <location>
        <begin position="236"/>
        <end position="259"/>
    </location>
</feature>
<keyword evidence="1" id="KW-0812">Transmembrane</keyword>
<dbReference type="InterPro" id="IPR018580">
    <property type="entry name" value="Uncharacterised_YfhO"/>
</dbReference>